<protein>
    <submittedName>
        <fullName evidence="3">SirA family protein</fullName>
    </submittedName>
</protein>
<name>A0A0F3ILL7_9GAMM</name>
<dbReference type="InterPro" id="IPR001455">
    <property type="entry name" value="TusA-like"/>
</dbReference>
<proteinExistence type="inferred from homology"/>
<feature type="non-terminal residue" evidence="3">
    <location>
        <position position="66"/>
    </location>
</feature>
<keyword evidence="4" id="KW-1185">Reference proteome</keyword>
<dbReference type="InterPro" id="IPR036868">
    <property type="entry name" value="TusA-like_sf"/>
</dbReference>
<reference evidence="4" key="1">
    <citation type="submission" date="2015-03" db="EMBL/GenBank/DDBJ databases">
        <title>Draft genome sequence of a novel methanotroph (Sn10-6) isolated from flooded ricefield rhizosphere in India.</title>
        <authorList>
            <person name="Pandit P.S."/>
            <person name="Pore S.D."/>
            <person name="Arora P."/>
            <person name="Kapse N.G."/>
            <person name="Dhakephalkar P.K."/>
            <person name="Rahalkar M.C."/>
        </authorList>
    </citation>
    <scope>NUCLEOTIDE SEQUENCE [LARGE SCALE GENOMIC DNA]</scope>
    <source>
        <strain evidence="4">Sn10-6</strain>
    </source>
</reference>
<evidence type="ECO:0000256" key="1">
    <source>
        <dbReference type="ARBA" id="ARBA00008984"/>
    </source>
</evidence>
<dbReference type="Pfam" id="PF01206">
    <property type="entry name" value="TusA"/>
    <property type="match status" value="1"/>
</dbReference>
<dbReference type="CDD" id="cd00291">
    <property type="entry name" value="SirA_YedF_YeeD"/>
    <property type="match status" value="1"/>
</dbReference>
<comment type="similarity">
    <text evidence="1">Belongs to the sulfur carrier protein TusA family.</text>
</comment>
<comment type="caution">
    <text evidence="3">The sequence shown here is derived from an EMBL/GenBank/DDBJ whole genome shotgun (WGS) entry which is preliminary data.</text>
</comment>
<feature type="domain" description="UPF0033" evidence="2">
    <location>
        <begin position="5"/>
        <end position="62"/>
    </location>
</feature>
<dbReference type="Gene3D" id="3.30.110.40">
    <property type="entry name" value="TusA-like domain"/>
    <property type="match status" value="1"/>
</dbReference>
<sequence>MMKEFLNTRRLLCPLPVIRTQDKVKQLQPGTVLEVVGTDPGLLQDIPAWCRINGHNVLETKAEHHE</sequence>
<dbReference type="OrthoDB" id="9797352at2"/>
<evidence type="ECO:0000259" key="2">
    <source>
        <dbReference type="Pfam" id="PF01206"/>
    </source>
</evidence>
<dbReference type="Proteomes" id="UP000033684">
    <property type="component" value="Unassembled WGS sequence"/>
</dbReference>
<organism evidence="3 4">
    <name type="scientific">Methylocucumis oryzae</name>
    <dbReference type="NCBI Taxonomy" id="1632867"/>
    <lineage>
        <taxon>Bacteria</taxon>
        <taxon>Pseudomonadati</taxon>
        <taxon>Pseudomonadota</taxon>
        <taxon>Gammaproteobacteria</taxon>
        <taxon>Methylococcales</taxon>
        <taxon>Methylococcaceae</taxon>
        <taxon>Methylocucumis</taxon>
    </lineage>
</organism>
<evidence type="ECO:0000313" key="4">
    <source>
        <dbReference type="Proteomes" id="UP000033684"/>
    </source>
</evidence>
<dbReference type="PANTHER" id="PTHR33279:SF6">
    <property type="entry name" value="SULFUR CARRIER PROTEIN YEDF-RELATED"/>
    <property type="match status" value="1"/>
</dbReference>
<dbReference type="RefSeq" id="WP_045778190.1">
    <property type="nucleotide sequence ID" value="NZ_LAJX01000026.1"/>
</dbReference>
<gene>
    <name evidence="3" type="ORF">VZ94_03280</name>
</gene>
<accession>A0A0F3ILL7</accession>
<evidence type="ECO:0000313" key="3">
    <source>
        <dbReference type="EMBL" id="KJV07645.1"/>
    </source>
</evidence>
<dbReference type="PANTHER" id="PTHR33279">
    <property type="entry name" value="SULFUR CARRIER PROTEIN YEDF-RELATED"/>
    <property type="match status" value="1"/>
</dbReference>
<dbReference type="EMBL" id="LAJX01000026">
    <property type="protein sequence ID" value="KJV07645.1"/>
    <property type="molecule type" value="Genomic_DNA"/>
</dbReference>
<reference evidence="3 4" key="2">
    <citation type="journal article" date="2016" name="Microb. Ecol.">
        <title>Genome Characteristics of a Novel Type I Methanotroph (Sn10-6) Isolated from a Flooded Indian Rice Field.</title>
        <authorList>
            <person name="Rahalkar M.C."/>
            <person name="Pandit P.S."/>
            <person name="Dhakephalkar P.K."/>
            <person name="Pore S."/>
            <person name="Arora P."/>
            <person name="Kapse N."/>
        </authorList>
    </citation>
    <scope>NUCLEOTIDE SEQUENCE [LARGE SCALE GENOMIC DNA]</scope>
    <source>
        <strain evidence="3 4">Sn10-6</strain>
    </source>
</reference>
<dbReference type="SUPFAM" id="SSF64307">
    <property type="entry name" value="SirA-like"/>
    <property type="match status" value="1"/>
</dbReference>
<dbReference type="AlphaFoldDB" id="A0A0F3ILL7"/>